<name>A0AAD5RHE4_9PEZI</name>
<proteinExistence type="predicted"/>
<organism evidence="2 3">
    <name type="scientific">Zalerion maritima</name>
    <dbReference type="NCBI Taxonomy" id="339359"/>
    <lineage>
        <taxon>Eukaryota</taxon>
        <taxon>Fungi</taxon>
        <taxon>Dikarya</taxon>
        <taxon>Ascomycota</taxon>
        <taxon>Pezizomycotina</taxon>
        <taxon>Sordariomycetes</taxon>
        <taxon>Lulworthiomycetidae</taxon>
        <taxon>Lulworthiales</taxon>
        <taxon>Lulworthiaceae</taxon>
        <taxon>Zalerion</taxon>
    </lineage>
</organism>
<dbReference type="SUPFAM" id="SSF48403">
    <property type="entry name" value="Ankyrin repeat"/>
    <property type="match status" value="1"/>
</dbReference>
<accession>A0AAD5RHE4</accession>
<evidence type="ECO:0000313" key="3">
    <source>
        <dbReference type="Proteomes" id="UP001201980"/>
    </source>
</evidence>
<feature type="region of interest" description="Disordered" evidence="1">
    <location>
        <begin position="1"/>
        <end position="20"/>
    </location>
</feature>
<gene>
    <name evidence="2" type="ORF">MKZ38_008214</name>
</gene>
<dbReference type="Pfam" id="PF12796">
    <property type="entry name" value="Ank_2"/>
    <property type="match status" value="1"/>
</dbReference>
<evidence type="ECO:0008006" key="4">
    <source>
        <dbReference type="Google" id="ProtNLM"/>
    </source>
</evidence>
<dbReference type="InterPro" id="IPR002110">
    <property type="entry name" value="Ankyrin_rpt"/>
</dbReference>
<feature type="compositionally biased region" description="Polar residues" evidence="1">
    <location>
        <begin position="84"/>
        <end position="105"/>
    </location>
</feature>
<dbReference type="SMART" id="SM00248">
    <property type="entry name" value="ANK"/>
    <property type="match status" value="3"/>
</dbReference>
<feature type="region of interest" description="Disordered" evidence="1">
    <location>
        <begin position="84"/>
        <end position="130"/>
    </location>
</feature>
<sequence>MFAAESRSEQGSIMSDMLSEDESLWEASKGKLVGMGFHDNDLDGVQEKGLKLIRELRTAGLYGSNVSGSQKEGVIKANARQSPFSGFKATNNTRTAPGSCLSRQQRPPRVTYETEDSSENEQDKPVPKHLPGLINDVIAERFPKAERVPRSESPYIVTSLPKGAPGRRQRSLLSSMSSFTSCPQRPLLTRALKIGMENVDEEMVRLLLEYDALGDFNDETKKETALHFCVGSGTPKMTGILQDYGLNTNAFDSRDQTPMISVAWDGRYNFTKYLLHKGACPLFITKKGHEALYKAAGAWTQTMDAAKAAKRPSTKPSSTSPPSSSGRFYLLAEMSVGYASKDTKPEHLKFMSLICTVMPIPQKQLIHSIVKDTDTEGLCPIHATIRNDDTRMILSLRGAGAIEPASESRRQVVKREWPPENLAYFDKVGMTTWFEDRGMDAAEEDKRRLVGAAAEVGLESAYRRC</sequence>
<reference evidence="2" key="1">
    <citation type="submission" date="2022-07" db="EMBL/GenBank/DDBJ databases">
        <title>Draft genome sequence of Zalerion maritima ATCC 34329, a (micro)plastics degrading marine fungus.</title>
        <authorList>
            <person name="Paco A."/>
            <person name="Goncalves M.F.M."/>
            <person name="Rocha-Santos T.A.P."/>
            <person name="Alves A."/>
        </authorList>
    </citation>
    <scope>NUCLEOTIDE SEQUENCE</scope>
    <source>
        <strain evidence="2">ATCC 34329</strain>
    </source>
</reference>
<keyword evidence="3" id="KW-1185">Reference proteome</keyword>
<comment type="caution">
    <text evidence="2">The sequence shown here is derived from an EMBL/GenBank/DDBJ whole genome shotgun (WGS) entry which is preliminary data.</text>
</comment>
<evidence type="ECO:0000256" key="1">
    <source>
        <dbReference type="SAM" id="MobiDB-lite"/>
    </source>
</evidence>
<dbReference type="Proteomes" id="UP001201980">
    <property type="component" value="Unassembled WGS sequence"/>
</dbReference>
<dbReference type="EMBL" id="JAKWBI020000564">
    <property type="protein sequence ID" value="KAJ2893805.1"/>
    <property type="molecule type" value="Genomic_DNA"/>
</dbReference>
<protein>
    <recommendedName>
        <fullName evidence="4">Ankyrin repeat protein</fullName>
    </recommendedName>
</protein>
<evidence type="ECO:0000313" key="2">
    <source>
        <dbReference type="EMBL" id="KAJ2893805.1"/>
    </source>
</evidence>
<dbReference type="InterPro" id="IPR036770">
    <property type="entry name" value="Ankyrin_rpt-contain_sf"/>
</dbReference>
<dbReference type="AlphaFoldDB" id="A0AAD5RHE4"/>
<dbReference type="Gene3D" id="1.25.40.20">
    <property type="entry name" value="Ankyrin repeat-containing domain"/>
    <property type="match status" value="1"/>
</dbReference>